<evidence type="ECO:0000256" key="1">
    <source>
        <dbReference type="SAM" id="MobiDB-lite"/>
    </source>
</evidence>
<organism evidence="2 3">
    <name type="scientific">Bathycoccus prasinos</name>
    <dbReference type="NCBI Taxonomy" id="41875"/>
    <lineage>
        <taxon>Eukaryota</taxon>
        <taxon>Viridiplantae</taxon>
        <taxon>Chlorophyta</taxon>
        <taxon>Mamiellophyceae</taxon>
        <taxon>Mamiellales</taxon>
        <taxon>Bathycoccaceae</taxon>
        <taxon>Bathycoccus</taxon>
    </lineage>
</organism>
<gene>
    <name evidence="2" type="ordered locus">Bathy16g00880</name>
</gene>
<dbReference type="GeneID" id="19011152"/>
<keyword evidence="3" id="KW-1185">Reference proteome</keyword>
<evidence type="ECO:0000313" key="2">
    <source>
        <dbReference type="EMBL" id="CCO20203.1"/>
    </source>
</evidence>
<name>K8FD75_9CHLO</name>
<dbReference type="Proteomes" id="UP000198341">
    <property type="component" value="Chromosome 16"/>
</dbReference>
<reference evidence="2 3" key="1">
    <citation type="submission" date="2011-10" db="EMBL/GenBank/DDBJ databases">
        <authorList>
            <person name="Genoscope - CEA"/>
        </authorList>
    </citation>
    <scope>NUCLEOTIDE SEQUENCE [LARGE SCALE GENOMIC DNA]</scope>
    <source>
        <strain evidence="2 3">RCC 1105</strain>
    </source>
</reference>
<protein>
    <submittedName>
        <fullName evidence="2">Uncharacterized protein</fullName>
    </submittedName>
</protein>
<dbReference type="RefSeq" id="XP_007508586.1">
    <property type="nucleotide sequence ID" value="XM_007508524.1"/>
</dbReference>
<dbReference type="EMBL" id="FO082263">
    <property type="protein sequence ID" value="CCO20203.1"/>
    <property type="molecule type" value="Genomic_DNA"/>
</dbReference>
<sequence>MADAIEMAFPSVMVRGNEKEEEEKNQEEEYFRVEFRDRTVFETRGGGGSTLPIKMEEIVEMLEERVAEAEKEMFGGGDDGSGGGCG</sequence>
<evidence type="ECO:0000313" key="3">
    <source>
        <dbReference type="Proteomes" id="UP000198341"/>
    </source>
</evidence>
<accession>K8FD75</accession>
<proteinExistence type="predicted"/>
<dbReference type="KEGG" id="bpg:Bathy16g00880"/>
<feature type="region of interest" description="Disordered" evidence="1">
    <location>
        <begin position="1"/>
        <end position="28"/>
    </location>
</feature>
<dbReference type="AlphaFoldDB" id="K8FD75"/>